<accession>A0A0E9SHX0</accession>
<protein>
    <submittedName>
        <fullName evidence="1">Uncharacterized protein</fullName>
    </submittedName>
</protein>
<proteinExistence type="predicted"/>
<reference evidence="1" key="2">
    <citation type="journal article" date="2015" name="Fish Shellfish Immunol.">
        <title>Early steps in the European eel (Anguilla anguilla)-Vibrio vulnificus interaction in the gills: Role of the RtxA13 toxin.</title>
        <authorList>
            <person name="Callol A."/>
            <person name="Pajuelo D."/>
            <person name="Ebbesson L."/>
            <person name="Teles M."/>
            <person name="MacKenzie S."/>
            <person name="Amaro C."/>
        </authorList>
    </citation>
    <scope>NUCLEOTIDE SEQUENCE</scope>
</reference>
<dbReference type="EMBL" id="GBXM01068327">
    <property type="protein sequence ID" value="JAH40250.1"/>
    <property type="molecule type" value="Transcribed_RNA"/>
</dbReference>
<evidence type="ECO:0000313" key="1">
    <source>
        <dbReference type="EMBL" id="JAH40250.1"/>
    </source>
</evidence>
<reference evidence="1" key="1">
    <citation type="submission" date="2014-11" db="EMBL/GenBank/DDBJ databases">
        <authorList>
            <person name="Amaro Gonzalez C."/>
        </authorList>
    </citation>
    <scope>NUCLEOTIDE SEQUENCE</scope>
</reference>
<organism evidence="1">
    <name type="scientific">Anguilla anguilla</name>
    <name type="common">European freshwater eel</name>
    <name type="synonym">Muraena anguilla</name>
    <dbReference type="NCBI Taxonomy" id="7936"/>
    <lineage>
        <taxon>Eukaryota</taxon>
        <taxon>Metazoa</taxon>
        <taxon>Chordata</taxon>
        <taxon>Craniata</taxon>
        <taxon>Vertebrata</taxon>
        <taxon>Euteleostomi</taxon>
        <taxon>Actinopterygii</taxon>
        <taxon>Neopterygii</taxon>
        <taxon>Teleostei</taxon>
        <taxon>Anguilliformes</taxon>
        <taxon>Anguillidae</taxon>
        <taxon>Anguilla</taxon>
    </lineage>
</organism>
<name>A0A0E9SHX0_ANGAN</name>
<sequence length="43" mass="5033">MTVNKFTQTNSHNYLHIVDPTLIAEGAHCFYKWLCSTNKTLYK</sequence>
<dbReference type="AlphaFoldDB" id="A0A0E9SHX0"/>